<accession>A0A8D8TRV4</accession>
<keyword evidence="1" id="KW-0732">Signal</keyword>
<sequence>MACLIFAFPLLFVSRIHSLSADEDTEANYVKQMILEPDGQMNVPSRKNSEDTLSPNEKINLNKEYLIRLRRDLEEDIINPKRSDTIFGNKYSERGYRLSAQKNRRHSQFMKNYWKRIKDSGNTQRFTKQGNAMKKLWKKIKRSNLTYEEYFEKLKQKCRTLDETGIEKRKQMSEKVGVKSDAIDLKQNITMENYWKLRYRLSKKKNPLHSLRMRNYWQRIRESGNTQRITDQRIGMKNFWKKIKQHNETHEEFIEKLRQGWRTRDENGIDQREHMSETVKDYWRGVKSDSRKYRELKKKISDGWRKKNRDGIDRREEQKEKLKNYWSRIKNESNTERLNELRDIFRELWKKRKERKRNNAIRQSDIKKE</sequence>
<reference evidence="2" key="1">
    <citation type="submission" date="2021-05" db="EMBL/GenBank/DDBJ databases">
        <authorList>
            <person name="Alioto T."/>
            <person name="Alioto T."/>
            <person name="Gomez Garrido J."/>
        </authorList>
    </citation>
    <scope>NUCLEOTIDE SEQUENCE</scope>
</reference>
<dbReference type="AlphaFoldDB" id="A0A8D8TRV4"/>
<feature type="signal peptide" evidence="1">
    <location>
        <begin position="1"/>
        <end position="18"/>
    </location>
</feature>
<evidence type="ECO:0000256" key="1">
    <source>
        <dbReference type="SAM" id="SignalP"/>
    </source>
</evidence>
<protein>
    <submittedName>
        <fullName evidence="2">Uncharacterized protein</fullName>
    </submittedName>
</protein>
<proteinExistence type="predicted"/>
<evidence type="ECO:0000313" key="2">
    <source>
        <dbReference type="EMBL" id="CAG6691042.1"/>
    </source>
</evidence>
<name>A0A8D8TRV4_9HEMI</name>
<dbReference type="EMBL" id="HBUF01300690">
    <property type="protein sequence ID" value="CAG6691036.1"/>
    <property type="molecule type" value="Transcribed_RNA"/>
</dbReference>
<organism evidence="2">
    <name type="scientific">Cacopsylla melanoneura</name>
    <dbReference type="NCBI Taxonomy" id="428564"/>
    <lineage>
        <taxon>Eukaryota</taxon>
        <taxon>Metazoa</taxon>
        <taxon>Ecdysozoa</taxon>
        <taxon>Arthropoda</taxon>
        <taxon>Hexapoda</taxon>
        <taxon>Insecta</taxon>
        <taxon>Pterygota</taxon>
        <taxon>Neoptera</taxon>
        <taxon>Paraneoptera</taxon>
        <taxon>Hemiptera</taxon>
        <taxon>Sternorrhyncha</taxon>
        <taxon>Psylloidea</taxon>
        <taxon>Psyllidae</taxon>
        <taxon>Psyllinae</taxon>
        <taxon>Cacopsylla</taxon>
    </lineage>
</organism>
<dbReference type="EMBL" id="HBUF01300693">
    <property type="protein sequence ID" value="CAG6691042.1"/>
    <property type="molecule type" value="Transcribed_RNA"/>
</dbReference>
<feature type="chain" id="PRO_5036262118" evidence="1">
    <location>
        <begin position="19"/>
        <end position="369"/>
    </location>
</feature>
<dbReference type="EMBL" id="HBUF01599530">
    <property type="protein sequence ID" value="CAG6775711.1"/>
    <property type="molecule type" value="Transcribed_RNA"/>
</dbReference>